<evidence type="ECO:0000313" key="7">
    <source>
        <dbReference type="Proteomes" id="UP001497522"/>
    </source>
</evidence>
<reference evidence="6 7" key="1">
    <citation type="submission" date="2024-03" db="EMBL/GenBank/DDBJ databases">
        <authorList>
            <consortium name="ELIXIR-Norway"/>
            <consortium name="Elixir Norway"/>
        </authorList>
    </citation>
    <scope>NUCLEOTIDE SEQUENCE [LARGE SCALE GENOMIC DNA]</scope>
</reference>
<dbReference type="PANTHER" id="PTHR11165">
    <property type="entry name" value="SKP1"/>
    <property type="match status" value="1"/>
</dbReference>
<evidence type="ECO:0000256" key="3">
    <source>
        <dbReference type="ARBA" id="ARBA00022786"/>
    </source>
</evidence>
<dbReference type="Proteomes" id="UP001497522">
    <property type="component" value="Chromosome 1"/>
</dbReference>
<evidence type="ECO:0000259" key="5">
    <source>
        <dbReference type="Pfam" id="PF03931"/>
    </source>
</evidence>
<dbReference type="InterPro" id="IPR001232">
    <property type="entry name" value="SKP1-like"/>
</dbReference>
<dbReference type="InterPro" id="IPR016073">
    <property type="entry name" value="Skp1_comp_POZ"/>
</dbReference>
<accession>A0ABP1A8K6</accession>
<dbReference type="Gene3D" id="3.30.710.10">
    <property type="entry name" value="Potassium Channel Kv1.1, Chain A"/>
    <property type="match status" value="1"/>
</dbReference>
<keyword evidence="3" id="KW-0833">Ubl conjugation pathway</keyword>
<dbReference type="EMBL" id="OZ023702">
    <property type="protein sequence ID" value="CAK9858873.1"/>
    <property type="molecule type" value="Genomic_DNA"/>
</dbReference>
<dbReference type="Pfam" id="PF03931">
    <property type="entry name" value="Skp1_POZ"/>
    <property type="match status" value="1"/>
</dbReference>
<evidence type="ECO:0000313" key="6">
    <source>
        <dbReference type="EMBL" id="CAK9858873.1"/>
    </source>
</evidence>
<sequence>MSHRTGECSANEKSVAVYGEYLEMSSQAFYRRRWLIVKNAIEDTGTDHPIPLPKVSSKILAKVIEYCKYHVGNQKSTDDKPATPEDEVKSWDQDFVMGRSGDSV</sequence>
<feature type="compositionally biased region" description="Basic and acidic residues" evidence="4">
    <location>
        <begin position="76"/>
        <end position="92"/>
    </location>
</feature>
<organism evidence="6 7">
    <name type="scientific">Sphagnum jensenii</name>
    <dbReference type="NCBI Taxonomy" id="128206"/>
    <lineage>
        <taxon>Eukaryota</taxon>
        <taxon>Viridiplantae</taxon>
        <taxon>Streptophyta</taxon>
        <taxon>Embryophyta</taxon>
        <taxon>Bryophyta</taxon>
        <taxon>Sphagnophytina</taxon>
        <taxon>Sphagnopsida</taxon>
        <taxon>Sphagnales</taxon>
        <taxon>Sphagnaceae</taxon>
        <taxon>Sphagnum</taxon>
    </lineage>
</organism>
<name>A0ABP1A8K6_9BRYO</name>
<evidence type="ECO:0000256" key="2">
    <source>
        <dbReference type="ARBA" id="ARBA00009993"/>
    </source>
</evidence>
<proteinExistence type="inferred from homology"/>
<dbReference type="SMART" id="SM00512">
    <property type="entry name" value="Skp1"/>
    <property type="match status" value="1"/>
</dbReference>
<comment type="pathway">
    <text evidence="1">Protein modification; protein ubiquitination.</text>
</comment>
<keyword evidence="7" id="KW-1185">Reference proteome</keyword>
<dbReference type="InterPro" id="IPR011333">
    <property type="entry name" value="SKP1/BTB/POZ_sf"/>
</dbReference>
<comment type="similarity">
    <text evidence="2">Belongs to the SKP1 family.</text>
</comment>
<evidence type="ECO:0000256" key="1">
    <source>
        <dbReference type="ARBA" id="ARBA00004906"/>
    </source>
</evidence>
<feature type="domain" description="SKP1 component POZ" evidence="5">
    <location>
        <begin position="35"/>
        <end position="71"/>
    </location>
</feature>
<evidence type="ECO:0000256" key="4">
    <source>
        <dbReference type="SAM" id="MobiDB-lite"/>
    </source>
</evidence>
<gene>
    <name evidence="6" type="ORF">CSSPJE1EN2_LOCUS1868</name>
</gene>
<feature type="region of interest" description="Disordered" evidence="4">
    <location>
        <begin position="73"/>
        <end position="104"/>
    </location>
</feature>
<dbReference type="SUPFAM" id="SSF54695">
    <property type="entry name" value="POZ domain"/>
    <property type="match status" value="1"/>
</dbReference>
<protein>
    <recommendedName>
        <fullName evidence="5">SKP1 component POZ domain-containing protein</fullName>
    </recommendedName>
</protein>
<dbReference type="InterPro" id="IPR016897">
    <property type="entry name" value="SKP1"/>
</dbReference>